<dbReference type="InterPro" id="IPR003148">
    <property type="entry name" value="RCK_N"/>
</dbReference>
<dbReference type="Proteomes" id="UP000332487">
    <property type="component" value="Unassembled WGS sequence"/>
</dbReference>
<protein>
    <submittedName>
        <fullName evidence="10">Ion transport 2 domain protein</fullName>
    </submittedName>
</protein>
<evidence type="ECO:0000256" key="8">
    <source>
        <dbReference type="SAM" id="Phobius"/>
    </source>
</evidence>
<dbReference type="InterPro" id="IPR036291">
    <property type="entry name" value="NAD(P)-bd_dom_sf"/>
</dbReference>
<name>C7DHQ8_MICA2</name>
<dbReference type="SUPFAM" id="SSF81324">
    <property type="entry name" value="Voltage-gated potassium channels"/>
    <property type="match status" value="1"/>
</dbReference>
<evidence type="ECO:0000313" key="10">
    <source>
        <dbReference type="EMBL" id="EET90160.1"/>
    </source>
</evidence>
<keyword evidence="6 8" id="KW-0472">Membrane</keyword>
<dbReference type="InterPro" id="IPR050721">
    <property type="entry name" value="Trk_Ktr_HKT_K-transport"/>
</dbReference>
<feature type="transmembrane region" description="Helical" evidence="8">
    <location>
        <begin position="39"/>
        <end position="58"/>
    </location>
</feature>
<dbReference type="PANTHER" id="PTHR43833:SF9">
    <property type="entry name" value="POTASSIUM CHANNEL PROTEIN YUGO-RELATED"/>
    <property type="match status" value="1"/>
</dbReference>
<reference evidence="10 11" key="2">
    <citation type="journal article" date="2010" name="Proc. Natl. Acad. Sci. U.S.A.">
        <title>Enigmatic, ultrasmall, uncultivated Archaea.</title>
        <authorList>
            <person name="Baker B.J."/>
            <person name="Comolli L.R."/>
            <person name="Dick G.J."/>
            <person name="Hauser L.J."/>
            <person name="Hyatt D."/>
            <person name="Dill B.D."/>
            <person name="Land M.L."/>
            <person name="Verberkmoes N.C."/>
            <person name="Hettich R.L."/>
            <person name="Banfield J.F."/>
        </authorList>
    </citation>
    <scope>NUCLEOTIDE SEQUENCE [LARGE SCALE GENOMIC DNA]</scope>
    <source>
        <strain evidence="10">ARMAN-2</strain>
    </source>
</reference>
<organism evidence="10 11">
    <name type="scientific">Candidatus Micrarchaeum acidiphilum ARMAN-2</name>
    <dbReference type="NCBI Taxonomy" id="425595"/>
    <lineage>
        <taxon>Archaea</taxon>
        <taxon>Candidatus Micrarchaeota</taxon>
        <taxon>Candidatus Micrarchaeia</taxon>
        <taxon>Candidatus Micrarchaeales</taxon>
        <taxon>Candidatus Micrarchaeaceae</taxon>
        <taxon>Candidatus Micrarchaeum</taxon>
    </lineage>
</organism>
<dbReference type="InterPro" id="IPR003280">
    <property type="entry name" value="2pore_dom_K_chnl"/>
</dbReference>
<evidence type="ECO:0000259" key="9">
    <source>
        <dbReference type="PROSITE" id="PS51201"/>
    </source>
</evidence>
<reference evidence="10 11" key="1">
    <citation type="journal article" date="2009" name="Genome Biol.">
        <title>Community-wide analysis of microbial genome sequence signatures.</title>
        <authorList>
            <person name="Dick G.J."/>
            <person name="Andersson A.F."/>
            <person name="Baker B.J."/>
            <person name="Simmons S.L."/>
            <person name="Thomas B.C."/>
            <person name="Yelton A.P."/>
            <person name="Banfield J.F."/>
        </authorList>
    </citation>
    <scope>NUCLEOTIDE SEQUENCE [LARGE SCALE GENOMIC DNA]</scope>
    <source>
        <strain evidence="10">ARMAN-2</strain>
    </source>
</reference>
<feature type="transmembrane region" description="Helical" evidence="8">
    <location>
        <begin position="6"/>
        <end position="27"/>
    </location>
</feature>
<keyword evidence="3 8" id="KW-0812">Transmembrane</keyword>
<dbReference type="Pfam" id="PF02254">
    <property type="entry name" value="TrkA_N"/>
    <property type="match status" value="1"/>
</dbReference>
<feature type="domain" description="RCK N-terminal" evidence="9">
    <location>
        <begin position="112"/>
        <end position="231"/>
    </location>
</feature>
<evidence type="ECO:0000313" key="11">
    <source>
        <dbReference type="Proteomes" id="UP000332487"/>
    </source>
</evidence>
<evidence type="ECO:0000256" key="6">
    <source>
        <dbReference type="ARBA" id="ARBA00023136"/>
    </source>
</evidence>
<sequence length="245" mass="26721">MVSVRVLSYGVLMLLVVLFGVAGAYLLGRDGGFSQKMDLLNAVYFTITTLSTVGYGDIVPVTSLAKIFTIILIVSGLGVFLGAITIISGEFMNQRVEKLTGRISSIEKRFLKNHILLIGTGDVNKSLAEKMRKLSKSFVIITANKTDADKLKDAGYRAFVADTTSESDLAEFVIGRSKGVVIDLGDPSLTVYTFLIVNNLAKNVKTFVIAQNDDVERHLSELGRVPNEFIINPNKIVAKDIMVKI</sequence>
<feature type="transmembrane region" description="Helical" evidence="8">
    <location>
        <begin position="64"/>
        <end position="87"/>
    </location>
</feature>
<dbReference type="AlphaFoldDB" id="C7DHQ8"/>
<keyword evidence="2" id="KW-0813">Transport</keyword>
<evidence type="ECO:0000256" key="1">
    <source>
        <dbReference type="ARBA" id="ARBA00004651"/>
    </source>
</evidence>
<dbReference type="Gene3D" id="3.40.50.720">
    <property type="entry name" value="NAD(P)-binding Rossmann-like Domain"/>
    <property type="match status" value="1"/>
</dbReference>
<dbReference type="Gene3D" id="1.10.287.70">
    <property type="match status" value="1"/>
</dbReference>
<evidence type="ECO:0000256" key="5">
    <source>
        <dbReference type="ARBA" id="ARBA00023065"/>
    </source>
</evidence>
<evidence type="ECO:0000256" key="4">
    <source>
        <dbReference type="ARBA" id="ARBA00022989"/>
    </source>
</evidence>
<keyword evidence="7" id="KW-0407">Ion channel</keyword>
<keyword evidence="4 8" id="KW-1133">Transmembrane helix</keyword>
<dbReference type="Pfam" id="PF07885">
    <property type="entry name" value="Ion_trans_2"/>
    <property type="match status" value="1"/>
</dbReference>
<dbReference type="GO" id="GO:0005886">
    <property type="term" value="C:plasma membrane"/>
    <property type="evidence" value="ECO:0007669"/>
    <property type="project" value="UniProtKB-SubCell"/>
</dbReference>
<keyword evidence="11" id="KW-1185">Reference proteome</keyword>
<dbReference type="SUPFAM" id="SSF51735">
    <property type="entry name" value="NAD(P)-binding Rossmann-fold domains"/>
    <property type="match status" value="1"/>
</dbReference>
<comment type="subcellular location">
    <subcellularLocation>
        <location evidence="1">Cell membrane</location>
        <topology evidence="1">Multi-pass membrane protein</topology>
    </subcellularLocation>
</comment>
<dbReference type="GO" id="GO:0005267">
    <property type="term" value="F:potassium channel activity"/>
    <property type="evidence" value="ECO:0007669"/>
    <property type="project" value="InterPro"/>
</dbReference>
<dbReference type="PROSITE" id="PS51201">
    <property type="entry name" value="RCK_N"/>
    <property type="match status" value="1"/>
</dbReference>
<gene>
    <name evidence="10" type="ORF">UNLARM2_0600</name>
</gene>
<dbReference type="EMBL" id="GG697240">
    <property type="protein sequence ID" value="EET90160.1"/>
    <property type="molecule type" value="Genomic_DNA"/>
</dbReference>
<proteinExistence type="predicted"/>
<dbReference type="PANTHER" id="PTHR43833">
    <property type="entry name" value="POTASSIUM CHANNEL PROTEIN 2-RELATED-RELATED"/>
    <property type="match status" value="1"/>
</dbReference>
<dbReference type="PRINTS" id="PR01333">
    <property type="entry name" value="2POREKCHANEL"/>
</dbReference>
<dbReference type="InterPro" id="IPR013099">
    <property type="entry name" value="K_chnl_dom"/>
</dbReference>
<evidence type="ECO:0000256" key="7">
    <source>
        <dbReference type="ARBA" id="ARBA00023303"/>
    </source>
</evidence>
<keyword evidence="5" id="KW-0406">Ion transport</keyword>
<evidence type="ECO:0000256" key="2">
    <source>
        <dbReference type="ARBA" id="ARBA00022448"/>
    </source>
</evidence>
<accession>C7DHQ8</accession>
<evidence type="ECO:0000256" key="3">
    <source>
        <dbReference type="ARBA" id="ARBA00022692"/>
    </source>
</evidence>